<dbReference type="Proteomes" id="UP000259421">
    <property type="component" value="Segment"/>
</dbReference>
<proteinExistence type="predicted"/>
<gene>
    <name evidence="2" type="ORF">CcrBL9_gp418</name>
</gene>
<evidence type="ECO:0000313" key="2">
    <source>
        <dbReference type="EMBL" id="AXQ69442.1"/>
    </source>
</evidence>
<evidence type="ECO:0000256" key="1">
    <source>
        <dbReference type="SAM" id="MobiDB-lite"/>
    </source>
</evidence>
<protein>
    <submittedName>
        <fullName evidence="2">Uncharacterized protein</fullName>
    </submittedName>
</protein>
<name>A0A385EF28_9CAUD</name>
<reference evidence="3" key="1">
    <citation type="submission" date="2018-07" db="EMBL/GenBank/DDBJ databases">
        <title>Giant CbK-like Caulobacter bacteriophages have genetically divergent genomes.</title>
        <authorList>
            <person name="Wilson K.M."/>
            <person name="Ely B."/>
        </authorList>
    </citation>
    <scope>NUCLEOTIDE SEQUENCE [LARGE SCALE GENOMIC DNA]</scope>
</reference>
<keyword evidence="3" id="KW-1185">Reference proteome</keyword>
<evidence type="ECO:0000313" key="3">
    <source>
        <dbReference type="Proteomes" id="UP000259421"/>
    </source>
</evidence>
<organism evidence="2 3">
    <name type="scientific">Caulobacter phage CcrBL9</name>
    <dbReference type="NCBI Taxonomy" id="2283270"/>
    <lineage>
        <taxon>Viruses</taxon>
        <taxon>Duplodnaviria</taxon>
        <taxon>Heunggongvirae</taxon>
        <taxon>Uroviricota</taxon>
        <taxon>Caudoviricetes</taxon>
        <taxon>Jeanschmidtviridae</taxon>
        <taxon>Bertelyvirus</taxon>
        <taxon>Bertelyvirus BL9</taxon>
    </lineage>
</organism>
<reference evidence="2 3" key="2">
    <citation type="submission" date="2018-09" db="EMBL/GenBank/DDBJ databases">
        <title>Giant CbK-like Caulobacter bacteriophages have genetically divergent genomes.</title>
        <authorList>
            <person name="Wilson K."/>
            <person name="Ely B."/>
        </authorList>
    </citation>
    <scope>NUCLEOTIDE SEQUENCE [LARGE SCALE GENOMIC DNA]</scope>
</reference>
<accession>A0A385EF28</accession>
<dbReference type="EMBL" id="MH588546">
    <property type="protein sequence ID" value="AXQ69442.1"/>
    <property type="molecule type" value="Genomic_DNA"/>
</dbReference>
<sequence length="136" mass="14996">MTSYTDALSASDLIAFIANDRLELSFDKAQYQFTATKRICADWLAARYQQGQQSDLIGRRARDLLAQHDTEPAVYPIGDATDDPAGVAGTSRDRRVVTMAARIATLEARLGLLDEEARLTDDEPQGPSFVGLRDDF</sequence>
<feature type="region of interest" description="Disordered" evidence="1">
    <location>
        <begin position="116"/>
        <end position="136"/>
    </location>
</feature>